<dbReference type="EMBL" id="AP012167">
    <property type="protein sequence ID" value="BAN06143.1"/>
    <property type="molecule type" value="Genomic_DNA"/>
</dbReference>
<feature type="chain" id="PRO_5004062996" description="WxL domain-containing protein" evidence="2">
    <location>
        <begin position="30"/>
        <end position="212"/>
    </location>
</feature>
<evidence type="ECO:0000256" key="1">
    <source>
        <dbReference type="SAM" id="MobiDB-lite"/>
    </source>
</evidence>
<dbReference type="HOGENOM" id="CLU_067278_5_2_9"/>
<dbReference type="AlphaFoldDB" id="M5ABH0"/>
<accession>M5ABH0</accession>
<evidence type="ECO:0000259" key="3">
    <source>
        <dbReference type="Pfam" id="PF13731"/>
    </source>
</evidence>
<organism evidence="4 5">
    <name type="scientific">Levilactobacillus brevis KB290</name>
    <dbReference type="NCBI Taxonomy" id="1001583"/>
    <lineage>
        <taxon>Bacteria</taxon>
        <taxon>Bacillati</taxon>
        <taxon>Bacillota</taxon>
        <taxon>Bacilli</taxon>
        <taxon>Lactobacillales</taxon>
        <taxon>Lactobacillaceae</taxon>
        <taxon>Levilactobacillus</taxon>
    </lineage>
</organism>
<sequence length="212" mass="20977">MIMKKTLSIIATVAAFAGLGLASGTVAHAAVNEKGTGATTDANITLKSGDPNEGAGGITLTDAPSYTFSAATLDGTAQSVDTTATGNLTVKNPGVASGWNVTVKNDKMTDGTHTLDGGSLVLTSTGASSTDTTNTTKPATPTASQTVTMGTGTDGTTAQPVMTAAAEKGLGIWDANYTKATLNIPASAVAADSTNGSAYKTNLTWTLSNAPA</sequence>
<evidence type="ECO:0000313" key="4">
    <source>
        <dbReference type="EMBL" id="BAN06143.1"/>
    </source>
</evidence>
<dbReference type="KEGG" id="lbk:LVISKB_0508"/>
<feature type="region of interest" description="Disordered" evidence="1">
    <location>
        <begin position="124"/>
        <end position="154"/>
    </location>
</feature>
<keyword evidence="2" id="KW-0732">Signal</keyword>
<dbReference type="InterPro" id="IPR027994">
    <property type="entry name" value="WxL_dom"/>
</dbReference>
<dbReference type="Pfam" id="PF13731">
    <property type="entry name" value="WxL"/>
    <property type="match status" value="1"/>
</dbReference>
<dbReference type="PATRIC" id="fig|1001583.3.peg.502"/>
<evidence type="ECO:0000256" key="2">
    <source>
        <dbReference type="SAM" id="SignalP"/>
    </source>
</evidence>
<reference evidence="4 5" key="1">
    <citation type="journal article" date="2013" name="PLoS ONE">
        <title>Genomic Analysis by Deep Sequencing of the Probiotic Lactobacillus brevis KB290 Harboring Nine Plasmids Reveals Genomic Stability.</title>
        <authorList>
            <person name="Fukao M."/>
            <person name="Oshima K."/>
            <person name="Morita H."/>
            <person name="Toh H."/>
            <person name="Suda W."/>
            <person name="Kim S.W."/>
            <person name="Suzuki S."/>
            <person name="Yakabe T."/>
            <person name="Hattori M."/>
            <person name="Yajima N."/>
        </authorList>
    </citation>
    <scope>NUCLEOTIDE SEQUENCE [LARGE SCALE GENOMIC DNA]</scope>
    <source>
        <strain evidence="4 5">KB290</strain>
    </source>
</reference>
<evidence type="ECO:0000313" key="5">
    <source>
        <dbReference type="Proteomes" id="UP000012042"/>
    </source>
</evidence>
<protein>
    <recommendedName>
        <fullName evidence="3">WxL domain-containing protein</fullName>
    </recommendedName>
</protein>
<proteinExistence type="predicted"/>
<feature type="signal peptide" evidence="2">
    <location>
        <begin position="1"/>
        <end position="29"/>
    </location>
</feature>
<name>M5ABH0_LEVBR</name>
<gene>
    <name evidence="4" type="ORF">LVISKB_0508</name>
</gene>
<feature type="domain" description="WxL" evidence="3">
    <location>
        <begin position="55"/>
        <end position="211"/>
    </location>
</feature>
<dbReference type="Proteomes" id="UP000012042">
    <property type="component" value="Chromosome"/>
</dbReference>